<evidence type="ECO:0000313" key="6">
    <source>
        <dbReference type="Proteomes" id="UP000217696"/>
    </source>
</evidence>
<dbReference type="InterPro" id="IPR005925">
    <property type="entry name" value="Agmatinase-rel"/>
</dbReference>
<comment type="cofactor">
    <cofactor evidence="4">
        <name>Mn(2+)</name>
        <dbReference type="ChEBI" id="CHEBI:29035"/>
    </cofactor>
    <text evidence="4">Binds 2 manganese ions per subunit.</text>
</comment>
<dbReference type="EC" id="3.5.3.11" evidence="5"/>
<dbReference type="PANTHER" id="PTHR11358">
    <property type="entry name" value="ARGINASE/AGMATINASE"/>
    <property type="match status" value="1"/>
</dbReference>
<dbReference type="CDD" id="cd11593">
    <property type="entry name" value="Agmatinase-like_2"/>
    <property type="match status" value="1"/>
</dbReference>
<reference evidence="5 6" key="1">
    <citation type="submission" date="2015-12" db="EMBL/GenBank/DDBJ databases">
        <title>Genome sequence of Aneurinibacillus soli.</title>
        <authorList>
            <person name="Lee J.S."/>
            <person name="Lee K.C."/>
            <person name="Kim K.K."/>
            <person name="Lee B.W."/>
        </authorList>
    </citation>
    <scope>NUCLEOTIDE SEQUENCE [LARGE SCALE GENOMIC DNA]</scope>
    <source>
        <strain evidence="5 6">CB4</strain>
    </source>
</reference>
<gene>
    <name evidence="5" type="primary">speB_2</name>
    <name evidence="5" type="ORF">CB4_03350</name>
</gene>
<dbReference type="PANTHER" id="PTHR11358:SF26">
    <property type="entry name" value="GUANIDINO ACID HYDROLASE, MITOCHONDRIAL"/>
    <property type="match status" value="1"/>
</dbReference>
<feature type="binding site" evidence="4">
    <location>
        <position position="115"/>
    </location>
    <ligand>
        <name>Mn(2+)</name>
        <dbReference type="ChEBI" id="CHEBI:29035"/>
        <label>1</label>
    </ligand>
</feature>
<dbReference type="GO" id="GO:0046872">
    <property type="term" value="F:metal ion binding"/>
    <property type="evidence" value="ECO:0007669"/>
    <property type="project" value="UniProtKB-KW"/>
</dbReference>
<dbReference type="RefSeq" id="WP_096466872.1">
    <property type="nucleotide sequence ID" value="NZ_AP017312.1"/>
</dbReference>
<keyword evidence="3 5" id="KW-0378">Hydrolase</keyword>
<feature type="binding site" evidence="4">
    <location>
        <position position="218"/>
    </location>
    <ligand>
        <name>Mn(2+)</name>
        <dbReference type="ChEBI" id="CHEBI:29035"/>
        <label>1</label>
    </ligand>
</feature>
<evidence type="ECO:0000256" key="2">
    <source>
        <dbReference type="ARBA" id="ARBA00022723"/>
    </source>
</evidence>
<comment type="similarity">
    <text evidence="1">Belongs to the arginase family. Agmatinase subfamily.</text>
</comment>
<dbReference type="PROSITE" id="PS51409">
    <property type="entry name" value="ARGINASE_2"/>
    <property type="match status" value="1"/>
</dbReference>
<dbReference type="KEGG" id="asoc:CB4_03350"/>
<dbReference type="Gene3D" id="3.40.800.10">
    <property type="entry name" value="Ureohydrolase domain"/>
    <property type="match status" value="1"/>
</dbReference>
<protein>
    <submittedName>
        <fullName evidence="5">Agmatinase</fullName>
        <ecNumber evidence="5">3.5.3.11</ecNumber>
    </submittedName>
</protein>
<evidence type="ECO:0000313" key="5">
    <source>
        <dbReference type="EMBL" id="BAU29169.1"/>
    </source>
</evidence>
<dbReference type="InterPro" id="IPR023696">
    <property type="entry name" value="Ureohydrolase_dom_sf"/>
</dbReference>
<dbReference type="EMBL" id="AP017312">
    <property type="protein sequence ID" value="BAU29169.1"/>
    <property type="molecule type" value="Genomic_DNA"/>
</dbReference>
<accession>A0A0U5AZK7</accession>
<dbReference type="PIRSF" id="PIRSF036979">
    <property type="entry name" value="Arginase"/>
    <property type="match status" value="1"/>
</dbReference>
<dbReference type="PROSITE" id="PS01053">
    <property type="entry name" value="ARGINASE_1"/>
    <property type="match status" value="1"/>
</dbReference>
<dbReference type="OrthoDB" id="9788689at2"/>
<keyword evidence="4" id="KW-0464">Manganese</keyword>
<dbReference type="InterPro" id="IPR006035">
    <property type="entry name" value="Ureohydrolase"/>
</dbReference>
<evidence type="ECO:0000256" key="4">
    <source>
        <dbReference type="PIRSR" id="PIRSR036979-1"/>
    </source>
</evidence>
<feature type="binding site" evidence="4">
    <location>
        <position position="220"/>
    </location>
    <ligand>
        <name>Mn(2+)</name>
        <dbReference type="ChEBI" id="CHEBI:29035"/>
        <label>1</label>
    </ligand>
</feature>
<sequence>MNTAHAVSYIQPGTFIKAMQNPKQAQVILYGAPMDYTVSFKVGSRFGPQGIRHASQGFEEYSPALGRRLSAVKFADIGDLVLPFGNVDKSLEVIYEATRDIVRRGQIPFMLGGEHLVTYASVRAVAEKYPDVVLLHFDAHTDLRNEFFGEAMSHATVIKHITKFVSPSHIYQFGIRSGEQDEFEYAAAHTNLTQDTVLEPLTRILPEITGRPIYVTLDIDVVDPAFAPGTGTQEPGGVSAMEMLQALRLLRGQNIVGMDLVEVSPPNDHAGITAALGAKLVREALLSFWHE</sequence>
<dbReference type="Pfam" id="PF00491">
    <property type="entry name" value="Arginase"/>
    <property type="match status" value="1"/>
</dbReference>
<feature type="binding site" evidence="4">
    <location>
        <position position="140"/>
    </location>
    <ligand>
        <name>Mn(2+)</name>
        <dbReference type="ChEBI" id="CHEBI:29035"/>
        <label>1</label>
    </ligand>
</feature>
<keyword evidence="2 4" id="KW-0479">Metal-binding</keyword>
<dbReference type="SUPFAM" id="SSF52768">
    <property type="entry name" value="Arginase/deacetylase"/>
    <property type="match status" value="1"/>
</dbReference>
<dbReference type="Proteomes" id="UP000217696">
    <property type="component" value="Chromosome"/>
</dbReference>
<dbReference type="GO" id="GO:0008783">
    <property type="term" value="F:agmatinase activity"/>
    <property type="evidence" value="ECO:0007669"/>
    <property type="project" value="UniProtKB-EC"/>
</dbReference>
<feature type="binding site" evidence="4">
    <location>
        <position position="138"/>
    </location>
    <ligand>
        <name>Mn(2+)</name>
        <dbReference type="ChEBI" id="CHEBI:29035"/>
        <label>1</label>
    </ligand>
</feature>
<dbReference type="NCBIfam" id="TIGR01230">
    <property type="entry name" value="agmatinase"/>
    <property type="match status" value="1"/>
</dbReference>
<dbReference type="GO" id="GO:0033389">
    <property type="term" value="P:putrescine biosynthetic process from arginine, via agmatine"/>
    <property type="evidence" value="ECO:0007669"/>
    <property type="project" value="TreeGrafter"/>
</dbReference>
<dbReference type="AlphaFoldDB" id="A0A0U5AZK7"/>
<evidence type="ECO:0000256" key="1">
    <source>
        <dbReference type="ARBA" id="ARBA00009227"/>
    </source>
</evidence>
<evidence type="ECO:0000256" key="3">
    <source>
        <dbReference type="ARBA" id="ARBA00022801"/>
    </source>
</evidence>
<name>A0A0U5AZK7_9BACL</name>
<dbReference type="InterPro" id="IPR020855">
    <property type="entry name" value="Ureohydrolase_Mn_BS"/>
</dbReference>
<organism evidence="5 6">
    <name type="scientific">Aneurinibacillus soli</name>
    <dbReference type="NCBI Taxonomy" id="1500254"/>
    <lineage>
        <taxon>Bacteria</taxon>
        <taxon>Bacillati</taxon>
        <taxon>Bacillota</taxon>
        <taxon>Bacilli</taxon>
        <taxon>Bacillales</taxon>
        <taxon>Paenibacillaceae</taxon>
        <taxon>Aneurinibacillus group</taxon>
        <taxon>Aneurinibacillus</taxon>
    </lineage>
</organism>
<feature type="binding site" evidence="4">
    <location>
        <position position="142"/>
    </location>
    <ligand>
        <name>Mn(2+)</name>
        <dbReference type="ChEBI" id="CHEBI:29035"/>
        <label>1</label>
    </ligand>
</feature>
<keyword evidence="6" id="KW-1185">Reference proteome</keyword>
<proteinExistence type="inferred from homology"/>